<dbReference type="AlphaFoldDB" id="A0A183G725"/>
<dbReference type="EMBL" id="UZAH01030084">
    <property type="protein sequence ID" value="VDP09184.1"/>
    <property type="molecule type" value="Genomic_DNA"/>
</dbReference>
<dbReference type="WBParaSite" id="HPBE_0001755001-mRNA-1">
    <property type="protein sequence ID" value="HPBE_0001755001-mRNA-1"/>
    <property type="gene ID" value="HPBE_0001755001"/>
</dbReference>
<name>A0A183G725_HELPZ</name>
<proteinExistence type="predicted"/>
<feature type="domain" description="Methyltransferase FkbM" evidence="1">
    <location>
        <begin position="8"/>
        <end position="61"/>
    </location>
</feature>
<reference evidence="2 3" key="1">
    <citation type="submission" date="2018-11" db="EMBL/GenBank/DDBJ databases">
        <authorList>
            <consortium name="Pathogen Informatics"/>
        </authorList>
    </citation>
    <scope>NUCLEOTIDE SEQUENCE [LARGE SCALE GENOMIC DNA]</scope>
</reference>
<dbReference type="InterPro" id="IPR006342">
    <property type="entry name" value="FkbM_mtfrase"/>
</dbReference>
<accession>A0A3P8BTK5</accession>
<dbReference type="InterPro" id="IPR026913">
    <property type="entry name" value="METTL24"/>
</dbReference>
<dbReference type="SUPFAM" id="SSF53335">
    <property type="entry name" value="S-adenosyl-L-methionine-dependent methyltransferases"/>
    <property type="match status" value="1"/>
</dbReference>
<reference evidence="4" key="2">
    <citation type="submission" date="2019-09" db="UniProtKB">
        <authorList>
            <consortium name="WormBaseParasite"/>
        </authorList>
    </citation>
    <scope>IDENTIFICATION</scope>
</reference>
<sequence>MKHNDVEYNNDTSVEFLKMDVEGAEHKTLIPFLEEYRVCQIFLELHGSTSNHTQLLRKVATLDYALFSYEPNAYCSFCCEYSFIHLSCMERYGVSMSTLYLKNISTI</sequence>
<keyword evidence="3" id="KW-1185">Reference proteome</keyword>
<gene>
    <name evidence="2" type="ORF">HPBE_LOCUS17549</name>
</gene>
<dbReference type="PANTHER" id="PTHR32026:SF27">
    <property type="entry name" value="METHYLTRANSFERASE FKBM DOMAIN-CONTAINING PROTEIN-RELATED"/>
    <property type="match status" value="1"/>
</dbReference>
<dbReference type="OrthoDB" id="10006218at2759"/>
<evidence type="ECO:0000313" key="3">
    <source>
        <dbReference type="Proteomes" id="UP000050761"/>
    </source>
</evidence>
<accession>A0A183G725</accession>
<evidence type="ECO:0000313" key="2">
    <source>
        <dbReference type="EMBL" id="VDP09184.1"/>
    </source>
</evidence>
<dbReference type="Pfam" id="PF05050">
    <property type="entry name" value="Methyltransf_21"/>
    <property type="match status" value="1"/>
</dbReference>
<organism evidence="3 4">
    <name type="scientific">Heligmosomoides polygyrus</name>
    <name type="common">Parasitic roundworm</name>
    <dbReference type="NCBI Taxonomy" id="6339"/>
    <lineage>
        <taxon>Eukaryota</taxon>
        <taxon>Metazoa</taxon>
        <taxon>Ecdysozoa</taxon>
        <taxon>Nematoda</taxon>
        <taxon>Chromadorea</taxon>
        <taxon>Rhabditida</taxon>
        <taxon>Rhabditina</taxon>
        <taxon>Rhabditomorpha</taxon>
        <taxon>Strongyloidea</taxon>
        <taxon>Heligmosomidae</taxon>
        <taxon>Heligmosomoides</taxon>
    </lineage>
</organism>
<evidence type="ECO:0000313" key="4">
    <source>
        <dbReference type="WBParaSite" id="HPBE_0001755001-mRNA-1"/>
    </source>
</evidence>
<dbReference type="Proteomes" id="UP000050761">
    <property type="component" value="Unassembled WGS sequence"/>
</dbReference>
<dbReference type="InterPro" id="IPR029063">
    <property type="entry name" value="SAM-dependent_MTases_sf"/>
</dbReference>
<dbReference type="PANTHER" id="PTHR32026">
    <property type="entry name" value="METHYLTRANSFERASE-LIKE PROTEIN 24"/>
    <property type="match status" value="1"/>
</dbReference>
<evidence type="ECO:0000259" key="1">
    <source>
        <dbReference type="Pfam" id="PF05050"/>
    </source>
</evidence>
<protein>
    <submittedName>
        <fullName evidence="4">Methyltransf_21 domain-containing protein</fullName>
    </submittedName>
</protein>